<feature type="domain" description="Sulfatase-modifying factor enzyme-like" evidence="1">
    <location>
        <begin position="48"/>
        <end position="259"/>
    </location>
</feature>
<protein>
    <submittedName>
        <fullName evidence="2">Formylglycine-generating enzyme family protein</fullName>
    </submittedName>
</protein>
<dbReference type="Gene3D" id="3.90.1580.10">
    <property type="entry name" value="paralog of FGE (formylglycine-generating enzyme)"/>
    <property type="match status" value="1"/>
</dbReference>
<dbReference type="Proteomes" id="UP000712673">
    <property type="component" value="Unassembled WGS sequence"/>
</dbReference>
<sequence length="267" mass="30454">MGFSLRTDREQLYFGHITRPSWASEIGRDAYGLWVIFEVRGVRQRLRWIPPGRFWMGSPPEEEGRFNDEGPRHEVHLTRGFWLFDTPCTQALWQAIMRRNPSRFKAKNHPVEQVSWEDCQTFLDKLHTHLPGLGVCLPTEAQWEYACRAGTETARYQEELRAIAWYEANSNEETHVVGQKHPNAWGLYDMLGNVWEWCYDGSRAYAQEAVVDPVGPTEAGAIRVFRGGSWYSSARSVRAANRGGYAPGDRVGNLGFRCASSGIRGSL</sequence>
<dbReference type="AlphaFoldDB" id="A0A938B3U1"/>
<evidence type="ECO:0000313" key="3">
    <source>
        <dbReference type="Proteomes" id="UP000712673"/>
    </source>
</evidence>
<proteinExistence type="predicted"/>
<dbReference type="SUPFAM" id="SSF56436">
    <property type="entry name" value="C-type lectin-like"/>
    <property type="match status" value="1"/>
</dbReference>
<comment type="caution">
    <text evidence="2">The sequence shown here is derived from an EMBL/GenBank/DDBJ whole genome shotgun (WGS) entry which is preliminary data.</text>
</comment>
<dbReference type="InterPro" id="IPR042095">
    <property type="entry name" value="SUMF_sf"/>
</dbReference>
<organism evidence="2 3">
    <name type="scientific">Tectimicrobiota bacterium</name>
    <dbReference type="NCBI Taxonomy" id="2528274"/>
    <lineage>
        <taxon>Bacteria</taxon>
        <taxon>Pseudomonadati</taxon>
        <taxon>Nitrospinota/Tectimicrobiota group</taxon>
        <taxon>Candidatus Tectimicrobiota</taxon>
    </lineage>
</organism>
<dbReference type="PANTHER" id="PTHR23150">
    <property type="entry name" value="SULFATASE MODIFYING FACTOR 1, 2"/>
    <property type="match status" value="1"/>
</dbReference>
<dbReference type="InterPro" id="IPR051043">
    <property type="entry name" value="Sulfatase_Mod_Factor_Kinase"/>
</dbReference>
<dbReference type="InterPro" id="IPR005532">
    <property type="entry name" value="SUMF_dom"/>
</dbReference>
<gene>
    <name evidence="2" type="ORF">FJZ47_16595</name>
</gene>
<evidence type="ECO:0000259" key="1">
    <source>
        <dbReference type="Pfam" id="PF03781"/>
    </source>
</evidence>
<reference evidence="2" key="1">
    <citation type="submission" date="2019-03" db="EMBL/GenBank/DDBJ databases">
        <title>Lake Tanganyika Metagenome-Assembled Genomes (MAGs).</title>
        <authorList>
            <person name="Tran P."/>
        </authorList>
    </citation>
    <scope>NUCLEOTIDE SEQUENCE</scope>
    <source>
        <strain evidence="2">K_DeepCast_65m_m2_066</strain>
    </source>
</reference>
<evidence type="ECO:0000313" key="2">
    <source>
        <dbReference type="EMBL" id="MBM3225404.1"/>
    </source>
</evidence>
<dbReference type="PANTHER" id="PTHR23150:SF19">
    <property type="entry name" value="FORMYLGLYCINE-GENERATING ENZYME"/>
    <property type="match status" value="1"/>
</dbReference>
<dbReference type="Pfam" id="PF03781">
    <property type="entry name" value="FGE-sulfatase"/>
    <property type="match status" value="1"/>
</dbReference>
<dbReference type="GO" id="GO:0120147">
    <property type="term" value="F:formylglycine-generating oxidase activity"/>
    <property type="evidence" value="ECO:0007669"/>
    <property type="project" value="TreeGrafter"/>
</dbReference>
<accession>A0A938B3U1</accession>
<name>A0A938B3U1_UNCTE</name>
<dbReference type="InterPro" id="IPR016187">
    <property type="entry name" value="CTDL_fold"/>
</dbReference>
<dbReference type="EMBL" id="VGLS01000564">
    <property type="protein sequence ID" value="MBM3225404.1"/>
    <property type="molecule type" value="Genomic_DNA"/>
</dbReference>